<dbReference type="InterPro" id="IPR011711">
    <property type="entry name" value="GntR_C"/>
</dbReference>
<dbReference type="Gene3D" id="1.20.120.530">
    <property type="entry name" value="GntR ligand-binding domain-like"/>
    <property type="match status" value="1"/>
</dbReference>
<gene>
    <name evidence="5" type="primary">ydfH_7</name>
    <name evidence="5" type="ORF">SAMEA3906487_03307</name>
</gene>
<dbReference type="Pfam" id="PF00392">
    <property type="entry name" value="GntR"/>
    <property type="match status" value="1"/>
</dbReference>
<dbReference type="PRINTS" id="PR00035">
    <property type="entry name" value="HTHGNTR"/>
</dbReference>
<dbReference type="PANTHER" id="PTHR43537:SF45">
    <property type="entry name" value="GNTR FAMILY REGULATORY PROTEIN"/>
    <property type="match status" value="1"/>
</dbReference>
<dbReference type="GeneID" id="56589454"/>
<dbReference type="GO" id="GO:0003677">
    <property type="term" value="F:DNA binding"/>
    <property type="evidence" value="ECO:0007669"/>
    <property type="project" value="UniProtKB-KW"/>
</dbReference>
<dbReference type="InterPro" id="IPR036390">
    <property type="entry name" value="WH_DNA-bd_sf"/>
</dbReference>
<dbReference type="eggNOG" id="COG1802">
    <property type="taxonomic scope" value="Bacteria"/>
</dbReference>
<name>A0A157MHH5_9BORD</name>
<dbReference type="KEGG" id="btrm:SAMEA390648703307"/>
<dbReference type="PATRIC" id="fig|123899.6.peg.3305"/>
<keyword evidence="6" id="KW-1185">Reference proteome</keyword>
<evidence type="ECO:0000259" key="4">
    <source>
        <dbReference type="PROSITE" id="PS50949"/>
    </source>
</evidence>
<dbReference type="GO" id="GO:0003700">
    <property type="term" value="F:DNA-binding transcription factor activity"/>
    <property type="evidence" value="ECO:0007669"/>
    <property type="project" value="InterPro"/>
</dbReference>
<sequence>MTAATDSIVDKVYLRIRDMAIDYEFKPGERLNEVALAKTLGVSRTPLREALNRLSIEGLLRFLPGKGFFCRDLDVQEVFELYELRKALEIAALRLALERADETQIGEAMAFLATTGPEAGERPVSELVALDEAFHERLVAMAGNGEMLRVLRNVHARIRFVRWIDMARGERPASQQEHQQLLQALAERNEAAAVAILERHIGRRLDQITAAIREGYARIYMPVRTQS</sequence>
<keyword evidence="3" id="KW-0804">Transcription</keyword>
<keyword evidence="2" id="KW-0238">DNA-binding</keyword>
<dbReference type="InterPro" id="IPR008920">
    <property type="entry name" value="TF_FadR/GntR_C"/>
</dbReference>
<dbReference type="InterPro" id="IPR000524">
    <property type="entry name" value="Tscrpt_reg_HTH_GntR"/>
</dbReference>
<evidence type="ECO:0000256" key="3">
    <source>
        <dbReference type="ARBA" id="ARBA00023163"/>
    </source>
</evidence>
<keyword evidence="1" id="KW-0805">Transcription regulation</keyword>
<dbReference type="EMBL" id="LT546645">
    <property type="protein sequence ID" value="SAI72602.1"/>
    <property type="molecule type" value="Genomic_DNA"/>
</dbReference>
<dbReference type="Gene3D" id="1.10.10.10">
    <property type="entry name" value="Winged helix-like DNA-binding domain superfamily/Winged helix DNA-binding domain"/>
    <property type="match status" value="1"/>
</dbReference>
<feature type="domain" description="HTH gntR-type" evidence="4">
    <location>
        <begin position="6"/>
        <end position="73"/>
    </location>
</feature>
<evidence type="ECO:0000256" key="1">
    <source>
        <dbReference type="ARBA" id="ARBA00023015"/>
    </source>
</evidence>
<accession>A0A157MHH5</accession>
<dbReference type="SUPFAM" id="SSF48008">
    <property type="entry name" value="GntR ligand-binding domain-like"/>
    <property type="match status" value="1"/>
</dbReference>
<evidence type="ECO:0000313" key="5">
    <source>
        <dbReference type="EMBL" id="SAI72602.1"/>
    </source>
</evidence>
<dbReference type="PANTHER" id="PTHR43537">
    <property type="entry name" value="TRANSCRIPTIONAL REGULATOR, GNTR FAMILY"/>
    <property type="match status" value="1"/>
</dbReference>
<evidence type="ECO:0000256" key="2">
    <source>
        <dbReference type="ARBA" id="ARBA00023125"/>
    </source>
</evidence>
<dbReference type="STRING" id="123899.SAMEA3906487_03307"/>
<organism evidence="5 6">
    <name type="scientific">Bordetella trematum</name>
    <dbReference type="NCBI Taxonomy" id="123899"/>
    <lineage>
        <taxon>Bacteria</taxon>
        <taxon>Pseudomonadati</taxon>
        <taxon>Pseudomonadota</taxon>
        <taxon>Betaproteobacteria</taxon>
        <taxon>Burkholderiales</taxon>
        <taxon>Alcaligenaceae</taxon>
        <taxon>Bordetella</taxon>
    </lineage>
</organism>
<proteinExistence type="predicted"/>
<dbReference type="RefSeq" id="WP_025516129.1">
    <property type="nucleotide sequence ID" value="NZ_CP016340.1"/>
</dbReference>
<dbReference type="PROSITE" id="PS50949">
    <property type="entry name" value="HTH_GNTR"/>
    <property type="match status" value="1"/>
</dbReference>
<dbReference type="Pfam" id="PF07729">
    <property type="entry name" value="FCD"/>
    <property type="match status" value="1"/>
</dbReference>
<dbReference type="SMART" id="SM00895">
    <property type="entry name" value="FCD"/>
    <property type="match status" value="1"/>
</dbReference>
<dbReference type="Proteomes" id="UP000076825">
    <property type="component" value="Chromosome 1"/>
</dbReference>
<protein>
    <submittedName>
        <fullName evidence="5">GntR family transcriptional regulator</fullName>
    </submittedName>
</protein>
<dbReference type="SMART" id="SM00345">
    <property type="entry name" value="HTH_GNTR"/>
    <property type="match status" value="1"/>
</dbReference>
<dbReference type="CDD" id="cd07377">
    <property type="entry name" value="WHTH_GntR"/>
    <property type="match status" value="1"/>
</dbReference>
<reference evidence="5 6" key="1">
    <citation type="submission" date="2016-04" db="EMBL/GenBank/DDBJ databases">
        <authorList>
            <consortium name="Pathogen Informatics"/>
        </authorList>
    </citation>
    <scope>NUCLEOTIDE SEQUENCE [LARGE SCALE GENOMIC DNA]</scope>
    <source>
        <strain evidence="5 6">H044680328</strain>
    </source>
</reference>
<dbReference type="OrthoDB" id="8680857at2"/>
<evidence type="ECO:0000313" key="6">
    <source>
        <dbReference type="Proteomes" id="UP000076825"/>
    </source>
</evidence>
<dbReference type="SUPFAM" id="SSF46785">
    <property type="entry name" value="Winged helix' DNA-binding domain"/>
    <property type="match status" value="1"/>
</dbReference>
<dbReference type="InterPro" id="IPR036388">
    <property type="entry name" value="WH-like_DNA-bd_sf"/>
</dbReference>
<dbReference type="AlphaFoldDB" id="A0A157MHH5"/>